<keyword evidence="5" id="KW-1185">Reference proteome</keyword>
<dbReference type="Pfam" id="PF03870">
    <property type="entry name" value="RNA_pol_Rpb8"/>
    <property type="match status" value="1"/>
</dbReference>
<accession>A0A914CBZ9</accession>
<evidence type="ECO:0000256" key="3">
    <source>
        <dbReference type="ARBA" id="ARBA00023242"/>
    </source>
</evidence>
<proteinExistence type="inferred from homology"/>
<evidence type="ECO:0000256" key="1">
    <source>
        <dbReference type="ARBA" id="ARBA00004123"/>
    </source>
</evidence>
<evidence type="ECO:0000256" key="4">
    <source>
        <dbReference type="ARBA" id="ARBA00044496"/>
    </source>
</evidence>
<name>A0A914CBZ9_9BILA</name>
<dbReference type="GO" id="GO:0003899">
    <property type="term" value="F:DNA-directed RNA polymerase activity"/>
    <property type="evidence" value="ECO:0007669"/>
    <property type="project" value="InterPro"/>
</dbReference>
<dbReference type="GO" id="GO:0005666">
    <property type="term" value="C:RNA polymerase III complex"/>
    <property type="evidence" value="ECO:0007669"/>
    <property type="project" value="TreeGrafter"/>
</dbReference>
<dbReference type="InterPro" id="IPR005570">
    <property type="entry name" value="RPABC3"/>
</dbReference>
<comment type="subcellular location">
    <subcellularLocation>
        <location evidence="1">Nucleus</location>
    </subcellularLocation>
</comment>
<evidence type="ECO:0000313" key="6">
    <source>
        <dbReference type="WBParaSite" id="ACRNAN_Path_830.g3165.t1"/>
    </source>
</evidence>
<dbReference type="InterPro" id="IPR012340">
    <property type="entry name" value="NA-bd_OB-fold"/>
</dbReference>
<sequence>MDLILDVNTQLYPIHLGEKFRLMLVGTFREDGLADDGEYDRLSENPRMKMYEYVMYGKIYRIETEDPGSETSRLSAYASFGGLLMRLQGDANNLHGFEPDTNLYLLMKKVLV</sequence>
<dbReference type="AlphaFoldDB" id="A0A914CBZ9"/>
<dbReference type="PIRSF" id="PIRSF000779">
    <property type="entry name" value="RNA_pol_Rpb8"/>
    <property type="match status" value="1"/>
</dbReference>
<dbReference type="GO" id="GO:0006351">
    <property type="term" value="P:DNA-templated transcription"/>
    <property type="evidence" value="ECO:0007669"/>
    <property type="project" value="InterPro"/>
</dbReference>
<keyword evidence="3" id="KW-0539">Nucleus</keyword>
<comment type="similarity">
    <text evidence="2">Belongs to the eukaryotic RPB8 RNA polymerase subunit family.</text>
</comment>
<dbReference type="SUPFAM" id="SSF50249">
    <property type="entry name" value="Nucleic acid-binding proteins"/>
    <property type="match status" value="1"/>
</dbReference>
<dbReference type="Proteomes" id="UP000887540">
    <property type="component" value="Unplaced"/>
</dbReference>
<dbReference type="WBParaSite" id="ACRNAN_Path_830.g3165.t1">
    <property type="protein sequence ID" value="ACRNAN_Path_830.g3165.t1"/>
    <property type="gene ID" value="ACRNAN_Path_830.g3165"/>
</dbReference>
<dbReference type="GO" id="GO:0005665">
    <property type="term" value="C:RNA polymerase II, core complex"/>
    <property type="evidence" value="ECO:0007669"/>
    <property type="project" value="TreeGrafter"/>
</dbReference>
<comment type="function">
    <text evidence="4">DNA-dependent RNA polymerase catalyzes the transcription of DNA into RNA using the four ribonucleoside triphosphates as substrates. Common component of RNA polymerases I, II and III which synthesize ribosomal RNA precursors, mRNA precursors and many functional non-coding RNAs, and small RNAs, such as 5S rRNA and tRNAs, respectively.</text>
</comment>
<dbReference type="Gene3D" id="2.40.50.140">
    <property type="entry name" value="Nucleic acid-binding proteins"/>
    <property type="match status" value="1"/>
</dbReference>
<reference evidence="6" key="1">
    <citation type="submission" date="2022-11" db="UniProtKB">
        <authorList>
            <consortium name="WormBaseParasite"/>
        </authorList>
    </citation>
    <scope>IDENTIFICATION</scope>
</reference>
<dbReference type="GO" id="GO:0005736">
    <property type="term" value="C:RNA polymerase I complex"/>
    <property type="evidence" value="ECO:0007669"/>
    <property type="project" value="TreeGrafter"/>
</dbReference>
<dbReference type="PANTHER" id="PTHR10917:SF0">
    <property type="entry name" value="DNA-DIRECTED RNA POLYMERASES I, II, AND III SUBUNIT RPABC3"/>
    <property type="match status" value="1"/>
</dbReference>
<evidence type="ECO:0000256" key="2">
    <source>
        <dbReference type="ARBA" id="ARBA00008912"/>
    </source>
</evidence>
<evidence type="ECO:0000313" key="5">
    <source>
        <dbReference type="Proteomes" id="UP000887540"/>
    </source>
</evidence>
<organism evidence="5 6">
    <name type="scientific">Acrobeloides nanus</name>
    <dbReference type="NCBI Taxonomy" id="290746"/>
    <lineage>
        <taxon>Eukaryota</taxon>
        <taxon>Metazoa</taxon>
        <taxon>Ecdysozoa</taxon>
        <taxon>Nematoda</taxon>
        <taxon>Chromadorea</taxon>
        <taxon>Rhabditida</taxon>
        <taxon>Tylenchina</taxon>
        <taxon>Cephalobomorpha</taxon>
        <taxon>Cephaloboidea</taxon>
        <taxon>Cephalobidae</taxon>
        <taxon>Acrobeloides</taxon>
    </lineage>
</organism>
<protein>
    <submittedName>
        <fullName evidence="6">DNA-directed RNA polymerases I, II, and III subunit RPABC3</fullName>
    </submittedName>
</protein>
<dbReference type="PANTHER" id="PTHR10917">
    <property type="entry name" value="DNA-DIRECTED RNA POLYMERASES I, II, AND III SUBUNIT RPABC3"/>
    <property type="match status" value="1"/>
</dbReference>
<dbReference type="SMART" id="SM00658">
    <property type="entry name" value="RPOL8c"/>
    <property type="match status" value="1"/>
</dbReference>